<keyword evidence="2" id="KW-1185">Reference proteome</keyword>
<dbReference type="OrthoDB" id="7021323at2"/>
<dbReference type="PANTHER" id="PTHR13593:SF113">
    <property type="entry name" value="SI:DKEY-266F7.9"/>
    <property type="match status" value="1"/>
</dbReference>
<dbReference type="AlphaFoldDB" id="A0A0N8VSM6"/>
<dbReference type="CDD" id="cd08557">
    <property type="entry name" value="PI-PLCc_bacteria_like"/>
    <property type="match status" value="1"/>
</dbReference>
<dbReference type="PANTHER" id="PTHR13593">
    <property type="match status" value="1"/>
</dbReference>
<dbReference type="SUPFAM" id="SSF51695">
    <property type="entry name" value="PLC-like phosphodiesterases"/>
    <property type="match status" value="1"/>
</dbReference>
<accession>A0A0N8VSM6</accession>
<dbReference type="GO" id="GO:0006629">
    <property type="term" value="P:lipid metabolic process"/>
    <property type="evidence" value="ECO:0007669"/>
    <property type="project" value="InterPro"/>
</dbReference>
<dbReference type="Gene3D" id="3.20.20.190">
    <property type="entry name" value="Phosphatidylinositol (PI) phosphodiesterase"/>
    <property type="match status" value="1"/>
</dbReference>
<dbReference type="STRING" id="1563157.AQS70_09550"/>
<name>A0A0N8VSM6_9PSED</name>
<organism evidence="1 2">
    <name type="scientific">Pseudomonas endophytica</name>
    <dbReference type="NCBI Taxonomy" id="1563157"/>
    <lineage>
        <taxon>Bacteria</taxon>
        <taxon>Pseudomonadati</taxon>
        <taxon>Pseudomonadota</taxon>
        <taxon>Gammaproteobacteria</taxon>
        <taxon>Pseudomonadales</taxon>
        <taxon>Pseudomonadaceae</taxon>
        <taxon>Pseudomonas</taxon>
    </lineage>
</organism>
<reference evidence="1 2" key="1">
    <citation type="submission" date="2015-10" db="EMBL/GenBank/DDBJ databases">
        <title>Pseudomonas helleri sp. nov. and Pseudomonas weihenstephanensis sp. nov., isolated from raw cows milk.</title>
        <authorList>
            <person name="Von Neubeck M."/>
            <person name="Huptas C."/>
            <person name="Wenning M."/>
            <person name="Scherer S."/>
        </authorList>
    </citation>
    <scope>NUCLEOTIDE SEQUENCE [LARGE SCALE GENOMIC DNA]</scope>
    <source>
        <strain evidence="1 2">BSTT44</strain>
    </source>
</reference>
<dbReference type="Proteomes" id="UP000050342">
    <property type="component" value="Unassembled WGS sequence"/>
</dbReference>
<sequence length="283" mass="32192">MTKIASATQLNSWMEDNCDAIKKLKLYEMSLPGAHNCGMDQKAEMHDMWRTCQSDSFRYQMDNGIRVFDIRVKYYSGLRTGHGEKYRHRHDLDSGRTLHDTEVAIKEFLGKNPGEFLILDLHELDSTPGGIPYKELADYLHGELNEKLLPADASSLTVEQIKKTYPGKTVVIAATSELAVNNWVWPKIMHQWIGQSIVRADELGRYIESVMKAPPTGELWSMSATGYGEIGPTFLENEIDSWYKASGPYQMKSNIINIDWFDRTQLVKNCIKTNVEKALLLPA</sequence>
<dbReference type="InterPro" id="IPR017946">
    <property type="entry name" value="PLC-like_Pdiesterase_TIM-brl"/>
</dbReference>
<proteinExistence type="predicted"/>
<dbReference type="EMBL" id="LLWH01000161">
    <property type="protein sequence ID" value="KQB53748.1"/>
    <property type="molecule type" value="Genomic_DNA"/>
</dbReference>
<evidence type="ECO:0000313" key="1">
    <source>
        <dbReference type="EMBL" id="KQB53748.1"/>
    </source>
</evidence>
<protein>
    <recommendedName>
        <fullName evidence="3">Phosphatidylinositol diacylglycerol-lyase</fullName>
    </recommendedName>
</protein>
<dbReference type="InterPro" id="IPR051057">
    <property type="entry name" value="PI-PLC_domain"/>
</dbReference>
<dbReference type="RefSeq" id="WP_055102815.1">
    <property type="nucleotide sequence ID" value="NZ_LLWH01000161.1"/>
</dbReference>
<comment type="caution">
    <text evidence="1">The sequence shown here is derived from an EMBL/GenBank/DDBJ whole genome shotgun (WGS) entry which is preliminary data.</text>
</comment>
<gene>
    <name evidence="1" type="ORF">AQS70_09550</name>
</gene>
<dbReference type="PROSITE" id="PS50007">
    <property type="entry name" value="PIPLC_X_DOMAIN"/>
    <property type="match status" value="1"/>
</dbReference>
<evidence type="ECO:0000313" key="2">
    <source>
        <dbReference type="Proteomes" id="UP000050342"/>
    </source>
</evidence>
<evidence type="ECO:0008006" key="3">
    <source>
        <dbReference type="Google" id="ProtNLM"/>
    </source>
</evidence>
<dbReference type="GO" id="GO:0008081">
    <property type="term" value="F:phosphoric diester hydrolase activity"/>
    <property type="evidence" value="ECO:0007669"/>
    <property type="project" value="InterPro"/>
</dbReference>